<keyword evidence="3" id="KW-1185">Reference proteome</keyword>
<dbReference type="Gene3D" id="3.50.50.60">
    <property type="entry name" value="FAD/NAD(P)-binding domain"/>
    <property type="match status" value="1"/>
</dbReference>
<dbReference type="RefSeq" id="WP_274493380.1">
    <property type="nucleotide sequence ID" value="NZ_CP118166.1"/>
</dbReference>
<dbReference type="InterPro" id="IPR008461">
    <property type="entry name" value="CrtY"/>
</dbReference>
<sequence>MSQTNIAIVGGGLAGGLVALALRKARPEINIKLIEAGSKLGGAHTWSFHGPDLSDEGHALVKPLISYLWREQQVRFPAHSRQLSTQYNSITSEKFHTVIMESLKGCVELNRAVTMVLPQRVGFQDGNDLDADAVIDCRGGQRSAHIQLGYQKFIGQVVELTTPHRLDCPIIMDATVPQVDGYRFLYVLPFDESTALIEDTRYSDGPSLAEKDLRQAITDYAQTNGWRIKNILREEKGVLPIALAGDIEGFWNEPGPDLAGLVPRAGMRAGLFHPLTGYSLPDAAALALKIAHAKDLSATSLYELTKTFSLEMWRKRSFYRLLSRMLFRAAAPDQRYRVLERFYKLPQGLIERFYAGGSTVSDKLRVLAGKPPVPISSAIKVLSESSVFETETKRVSP</sequence>
<dbReference type="KEGG" id="hfl:PUV54_16190"/>
<dbReference type="InterPro" id="IPR010108">
    <property type="entry name" value="Lycopene_cyclase_b/e"/>
</dbReference>
<evidence type="ECO:0000313" key="2">
    <source>
        <dbReference type="EMBL" id="WDI31492.1"/>
    </source>
</evidence>
<dbReference type="SUPFAM" id="SSF51905">
    <property type="entry name" value="FAD/NAD(P)-binding domain"/>
    <property type="match status" value="1"/>
</dbReference>
<dbReference type="GO" id="GO:0016117">
    <property type="term" value="P:carotenoid biosynthetic process"/>
    <property type="evidence" value="ECO:0007669"/>
    <property type="project" value="InterPro"/>
</dbReference>
<dbReference type="EC" id="5.5.1.19" evidence="2"/>
<dbReference type="NCBIfam" id="TIGR01790">
    <property type="entry name" value="carotene-cycl"/>
    <property type="match status" value="1"/>
</dbReference>
<protein>
    <submittedName>
        <fullName evidence="2">Lycopene beta-cyclase CrtY</fullName>
        <ecNumber evidence="2">5.5.1.19</ecNumber>
    </submittedName>
</protein>
<dbReference type="InterPro" id="IPR036188">
    <property type="entry name" value="FAD/NAD-bd_sf"/>
</dbReference>
<dbReference type="AlphaFoldDB" id="A0AAE9ZEA9"/>
<dbReference type="GO" id="GO:0016705">
    <property type="term" value="F:oxidoreductase activity, acting on paired donors, with incorporation or reduction of molecular oxygen"/>
    <property type="evidence" value="ECO:0007669"/>
    <property type="project" value="InterPro"/>
</dbReference>
<dbReference type="Pfam" id="PF05834">
    <property type="entry name" value="Lycopene_cycl"/>
    <property type="match status" value="1"/>
</dbReference>
<name>A0AAE9ZEA9_9PROT</name>
<dbReference type="Proteomes" id="UP001214043">
    <property type="component" value="Chromosome"/>
</dbReference>
<gene>
    <name evidence="2" type="primary">crtY</name>
    <name evidence="2" type="ORF">PUV54_16190</name>
</gene>
<organism evidence="2 3">
    <name type="scientific">Hyphococcus flavus</name>
    <dbReference type="NCBI Taxonomy" id="1866326"/>
    <lineage>
        <taxon>Bacteria</taxon>
        <taxon>Pseudomonadati</taxon>
        <taxon>Pseudomonadota</taxon>
        <taxon>Alphaproteobacteria</taxon>
        <taxon>Parvularculales</taxon>
        <taxon>Parvularculaceae</taxon>
        <taxon>Hyphococcus</taxon>
    </lineage>
</organism>
<dbReference type="EMBL" id="CP118166">
    <property type="protein sequence ID" value="WDI31492.1"/>
    <property type="molecule type" value="Genomic_DNA"/>
</dbReference>
<dbReference type="GO" id="GO:0045436">
    <property type="term" value="F:lycopene beta cyclase activity"/>
    <property type="evidence" value="ECO:0007669"/>
    <property type="project" value="InterPro"/>
</dbReference>
<keyword evidence="2" id="KW-0413">Isomerase</keyword>
<comment type="similarity">
    <text evidence="1">Belongs to the lycopene cyclase family.</text>
</comment>
<dbReference type="NCBIfam" id="TIGR01789">
    <property type="entry name" value="lycopene_cycl"/>
    <property type="match status" value="1"/>
</dbReference>
<proteinExistence type="inferred from homology"/>
<evidence type="ECO:0000256" key="1">
    <source>
        <dbReference type="ARBA" id="ARBA00006599"/>
    </source>
</evidence>
<evidence type="ECO:0000313" key="3">
    <source>
        <dbReference type="Proteomes" id="UP001214043"/>
    </source>
</evidence>
<reference evidence="2" key="1">
    <citation type="submission" date="2023-02" db="EMBL/GenBank/DDBJ databases">
        <title>Genome sequence of Hyphococcus flavus.</title>
        <authorList>
            <person name="Rong J.-C."/>
            <person name="Zhao Q."/>
            <person name="Yi M."/>
            <person name="Wu J.-Y."/>
        </authorList>
    </citation>
    <scope>NUCLEOTIDE SEQUENCE</scope>
    <source>
        <strain evidence="2">MCCC 1K03223</strain>
    </source>
</reference>
<accession>A0AAE9ZEA9</accession>